<dbReference type="PANTHER" id="PTHR11505">
    <property type="entry name" value="L1 TRANSPOSABLE ELEMENT-RELATED"/>
    <property type="match status" value="1"/>
</dbReference>
<dbReference type="EMBL" id="AFYH01231258">
    <property type="status" value="NOT_ANNOTATED_CDS"/>
    <property type="molecule type" value="Genomic_DNA"/>
</dbReference>
<reference evidence="2" key="3">
    <citation type="submission" date="2025-09" db="UniProtKB">
        <authorList>
            <consortium name="Ensembl"/>
        </authorList>
    </citation>
    <scope>IDENTIFICATION</scope>
</reference>
<dbReference type="InterPro" id="IPR004244">
    <property type="entry name" value="Transposase_22"/>
</dbReference>
<sequence>AEIKKKLTSLEEKNETIAKCIDAAEGCISETEDKLYHLENTNTHIETELQNLRNKCKDLENRARRSNLRIVGIPEGVEGRDPVSFIEKFLPTILGEDTFPDKMEVEQAYQVFGAKPKTGERPLAFIIKLLRFSDKERAMRKVRDLGQLTWNNSKIFLFPDLSVELLASRECFHQAKQMCHEKKVKFALQYPAKLHLNLATGPKYFSDRLEAEEFLRLHPSDTKIRKIGLL</sequence>
<dbReference type="Ensembl" id="ENSLACT00000007264.1">
    <property type="protein sequence ID" value="ENSLACP00000007204.1"/>
    <property type="gene ID" value="ENSLACG00000006391.1"/>
</dbReference>
<organism evidence="2 3">
    <name type="scientific">Latimeria chalumnae</name>
    <name type="common">Coelacanth</name>
    <dbReference type="NCBI Taxonomy" id="7897"/>
    <lineage>
        <taxon>Eukaryota</taxon>
        <taxon>Metazoa</taxon>
        <taxon>Chordata</taxon>
        <taxon>Craniata</taxon>
        <taxon>Vertebrata</taxon>
        <taxon>Euteleostomi</taxon>
        <taxon>Coelacanthiformes</taxon>
        <taxon>Coelacanthidae</taxon>
        <taxon>Latimeria</taxon>
    </lineage>
</organism>
<dbReference type="InParanoid" id="H3AC33"/>
<dbReference type="Gene3D" id="1.20.5.340">
    <property type="match status" value="1"/>
</dbReference>
<evidence type="ECO:0000256" key="1">
    <source>
        <dbReference type="SAM" id="Coils"/>
    </source>
</evidence>
<dbReference type="OMA" id="ESHYSCV"/>
<reference evidence="3" key="1">
    <citation type="submission" date="2011-08" db="EMBL/GenBank/DDBJ databases">
        <title>The draft genome of Latimeria chalumnae.</title>
        <authorList>
            <person name="Di Palma F."/>
            <person name="Alfoldi J."/>
            <person name="Johnson J."/>
            <person name="Berlin A."/>
            <person name="Gnerre S."/>
            <person name="Jaffe D."/>
            <person name="MacCallum I."/>
            <person name="Young S."/>
            <person name="Walker B.J."/>
            <person name="Lander E."/>
            <person name="Lindblad-Toh K."/>
        </authorList>
    </citation>
    <scope>NUCLEOTIDE SEQUENCE [LARGE SCALE GENOMIC DNA]</scope>
    <source>
        <strain evidence="3">Wild caught</strain>
    </source>
</reference>
<dbReference type="Proteomes" id="UP000008672">
    <property type="component" value="Unassembled WGS sequence"/>
</dbReference>
<dbReference type="GeneTree" id="ENSGT01130000281010"/>
<evidence type="ECO:0000313" key="3">
    <source>
        <dbReference type="Proteomes" id="UP000008672"/>
    </source>
</evidence>
<accession>H3AC33</accession>
<protein>
    <recommendedName>
        <fullName evidence="4">L1 transposable element RRM domain-containing protein</fullName>
    </recommendedName>
</protein>
<keyword evidence="1" id="KW-0175">Coiled coil</keyword>
<evidence type="ECO:0000313" key="2">
    <source>
        <dbReference type="Ensembl" id="ENSLACP00000007204.1"/>
    </source>
</evidence>
<keyword evidence="3" id="KW-1185">Reference proteome</keyword>
<dbReference type="STRING" id="7897.ENSLACP00000007204"/>
<dbReference type="AlphaFoldDB" id="H3AC33"/>
<dbReference type="HOGENOM" id="CLU_062834_2_2_1"/>
<reference evidence="2" key="2">
    <citation type="submission" date="2025-08" db="UniProtKB">
        <authorList>
            <consortium name="Ensembl"/>
        </authorList>
    </citation>
    <scope>IDENTIFICATION</scope>
</reference>
<proteinExistence type="predicted"/>
<feature type="coiled-coil region" evidence="1">
    <location>
        <begin position="35"/>
        <end position="69"/>
    </location>
</feature>
<dbReference type="Gene3D" id="3.30.70.1820">
    <property type="entry name" value="L1 transposable element, RRM domain"/>
    <property type="match status" value="1"/>
</dbReference>
<name>H3AC33_LATCH</name>
<evidence type="ECO:0008006" key="4">
    <source>
        <dbReference type="Google" id="ProtNLM"/>
    </source>
</evidence>